<dbReference type="EMBL" id="CP158484">
    <property type="protein sequence ID" value="XBY57421.1"/>
    <property type="molecule type" value="Genomic_DNA"/>
</dbReference>
<reference evidence="1" key="1">
    <citation type="submission" date="2024-02" db="EMBL/GenBank/DDBJ databases">
        <title>Complete genome sequence of Vreelandella sp. SM1641, a marine exopolysaccharide-producing bacterium isolated from deep-sea hydrothermal sediment of the southwest Indian Ocean.</title>
        <authorList>
            <person name="Zhu H."/>
            <person name="Sun M."/>
        </authorList>
    </citation>
    <scope>NUCLEOTIDE SEQUENCE</scope>
    <source>
        <strain evidence="1">SM1641</strain>
    </source>
</reference>
<name>A0AAU7XHX3_9GAMM</name>
<dbReference type="KEGG" id="vrs:V8F66_14075"/>
<protein>
    <recommendedName>
        <fullName evidence="2">2-haloalkanoic acid dehalogenase</fullName>
    </recommendedName>
</protein>
<dbReference type="InterPro" id="IPR023214">
    <property type="entry name" value="HAD_sf"/>
</dbReference>
<dbReference type="RefSeq" id="WP_350359394.1">
    <property type="nucleotide sequence ID" value="NZ_CP158484.1"/>
</dbReference>
<evidence type="ECO:0000313" key="1">
    <source>
        <dbReference type="EMBL" id="XBY57421.1"/>
    </source>
</evidence>
<dbReference type="SUPFAM" id="SSF56784">
    <property type="entry name" value="HAD-like"/>
    <property type="match status" value="1"/>
</dbReference>
<accession>A0AAU7XHX3</accession>
<dbReference type="Gene3D" id="1.10.150.750">
    <property type="match status" value="1"/>
</dbReference>
<evidence type="ECO:0008006" key="2">
    <source>
        <dbReference type="Google" id="ProtNLM"/>
    </source>
</evidence>
<organism evidence="1">
    <name type="scientific">Vreelandella sp. SM1641</name>
    <dbReference type="NCBI Taxonomy" id="3126101"/>
    <lineage>
        <taxon>Bacteria</taxon>
        <taxon>Pseudomonadati</taxon>
        <taxon>Pseudomonadota</taxon>
        <taxon>Gammaproteobacteria</taxon>
        <taxon>Oceanospirillales</taxon>
        <taxon>Halomonadaceae</taxon>
        <taxon>Vreelandella</taxon>
    </lineage>
</organism>
<proteinExistence type="predicted"/>
<gene>
    <name evidence="1" type="ORF">V8F66_14075</name>
</gene>
<dbReference type="InterPro" id="IPR036412">
    <property type="entry name" value="HAD-like_sf"/>
</dbReference>
<dbReference type="AlphaFoldDB" id="A0AAU7XHX3"/>
<dbReference type="Gene3D" id="3.40.50.1000">
    <property type="entry name" value="HAD superfamily/HAD-like"/>
    <property type="match status" value="1"/>
</dbReference>
<sequence length="79" mass="8896">MKAIVFDVFGTIVDWRSSLIHQFNELQKELGIELPSEVITDYLRNPLNMHTKSHFVLGIGTLTHYSGSYVATRSKGCSP</sequence>